<gene>
    <name evidence="6" type="ORF">BS639_17850</name>
</gene>
<keyword evidence="3" id="KW-0238">DNA-binding</keyword>
<dbReference type="CDD" id="cd08472">
    <property type="entry name" value="PBP2_CrgA_like_3"/>
    <property type="match status" value="1"/>
</dbReference>
<evidence type="ECO:0000313" key="6">
    <source>
        <dbReference type="EMBL" id="ORJ19857.1"/>
    </source>
</evidence>
<dbReference type="RefSeq" id="WP_084983848.1">
    <property type="nucleotide sequence ID" value="NZ_CBCSCF010000001.1"/>
</dbReference>
<evidence type="ECO:0000256" key="4">
    <source>
        <dbReference type="ARBA" id="ARBA00023163"/>
    </source>
</evidence>
<dbReference type="InterPro" id="IPR058163">
    <property type="entry name" value="LysR-type_TF_proteobact-type"/>
</dbReference>
<dbReference type="EMBL" id="MRWD01000047">
    <property type="protein sequence ID" value="ORJ19857.1"/>
    <property type="molecule type" value="Genomic_DNA"/>
</dbReference>
<evidence type="ECO:0000256" key="2">
    <source>
        <dbReference type="ARBA" id="ARBA00023015"/>
    </source>
</evidence>
<dbReference type="PROSITE" id="PS50931">
    <property type="entry name" value="HTH_LYSR"/>
    <property type="match status" value="1"/>
</dbReference>
<dbReference type="InterPro" id="IPR005119">
    <property type="entry name" value="LysR_subst-bd"/>
</dbReference>
<proteinExistence type="inferred from homology"/>
<keyword evidence="2" id="KW-0805">Transcription regulation</keyword>
<dbReference type="Pfam" id="PF00126">
    <property type="entry name" value="HTH_1"/>
    <property type="match status" value="1"/>
</dbReference>
<sequence>MDKFDTLQLFARIVELGSFSRAADQIGIPRATASNAIKELENHLECRLLERTTRHVKPSLDGQAFYERCIHILSELDDAESSLRHMVVRPRGVLRIDLHGAHATRIVLPNIDEFHTSYPDIELVISSGDRIVDLVREGIDCVIRAGTLNDSSLVARHLAVMPQVICASPEYLRRYGIPRHPEELGAHQCVNFFSTNGGVNYPLEIIINSEVHEYYLKSWMTVNDAENYVLCALRGAGLVQLPRYHVKDLLRDGDLVEVLSGWQSPGLPVSALYPHHRQLSPRVRVFIDWLINIYNDQFPTESKASSTHKYNQ</sequence>
<evidence type="ECO:0000256" key="1">
    <source>
        <dbReference type="ARBA" id="ARBA00009437"/>
    </source>
</evidence>
<dbReference type="InterPro" id="IPR036388">
    <property type="entry name" value="WH-like_DNA-bd_sf"/>
</dbReference>
<protein>
    <submittedName>
        <fullName evidence="6">LysR family transcriptional regulator</fullName>
    </submittedName>
</protein>
<dbReference type="Gene3D" id="1.10.10.10">
    <property type="entry name" value="Winged helix-like DNA-binding domain superfamily/Winged helix DNA-binding domain"/>
    <property type="match status" value="1"/>
</dbReference>
<dbReference type="Proteomes" id="UP000192722">
    <property type="component" value="Unassembled WGS sequence"/>
</dbReference>
<dbReference type="InterPro" id="IPR000847">
    <property type="entry name" value="LysR_HTH_N"/>
</dbReference>
<accession>A0ABX3TX99</accession>
<evidence type="ECO:0000313" key="7">
    <source>
        <dbReference type="Proteomes" id="UP000192722"/>
    </source>
</evidence>
<keyword evidence="7" id="KW-1185">Reference proteome</keyword>
<evidence type="ECO:0000256" key="3">
    <source>
        <dbReference type="ARBA" id="ARBA00023125"/>
    </source>
</evidence>
<dbReference type="PANTHER" id="PTHR30537:SF72">
    <property type="entry name" value="LYSR FAMILY TRANSCRIPTIONAL REGULATOR"/>
    <property type="match status" value="1"/>
</dbReference>
<name>A0ABX3TX99_9GAMM</name>
<feature type="domain" description="HTH lysR-type" evidence="5">
    <location>
        <begin position="1"/>
        <end position="59"/>
    </location>
</feature>
<dbReference type="SUPFAM" id="SSF53850">
    <property type="entry name" value="Periplasmic binding protein-like II"/>
    <property type="match status" value="1"/>
</dbReference>
<dbReference type="PANTHER" id="PTHR30537">
    <property type="entry name" value="HTH-TYPE TRANSCRIPTIONAL REGULATOR"/>
    <property type="match status" value="1"/>
</dbReference>
<comment type="caution">
    <text evidence="6">The sequence shown here is derived from an EMBL/GenBank/DDBJ whole genome shotgun (WGS) entry which is preliminary data.</text>
</comment>
<dbReference type="SUPFAM" id="SSF46785">
    <property type="entry name" value="Winged helix' DNA-binding domain"/>
    <property type="match status" value="1"/>
</dbReference>
<evidence type="ECO:0000259" key="5">
    <source>
        <dbReference type="PROSITE" id="PS50931"/>
    </source>
</evidence>
<dbReference type="Pfam" id="PF03466">
    <property type="entry name" value="LysR_substrate"/>
    <property type="match status" value="1"/>
</dbReference>
<dbReference type="Gene3D" id="3.40.190.290">
    <property type="match status" value="1"/>
</dbReference>
<dbReference type="InterPro" id="IPR036390">
    <property type="entry name" value="WH_DNA-bd_sf"/>
</dbReference>
<organism evidence="6 7">
    <name type="scientific">Rouxiella silvae</name>
    <dbReference type="NCBI Taxonomy" id="1646373"/>
    <lineage>
        <taxon>Bacteria</taxon>
        <taxon>Pseudomonadati</taxon>
        <taxon>Pseudomonadota</taxon>
        <taxon>Gammaproteobacteria</taxon>
        <taxon>Enterobacterales</taxon>
        <taxon>Yersiniaceae</taxon>
        <taxon>Rouxiella</taxon>
    </lineage>
</organism>
<comment type="similarity">
    <text evidence="1">Belongs to the LysR transcriptional regulatory family.</text>
</comment>
<reference evidence="6 7" key="1">
    <citation type="journal article" date="2017" name="Int. J. Syst. Evol. Microbiol.">
        <title>Rouxiella badensis sp. nov. and Rouxiella silvae sp. nov. isolated from peat bog soil in Germany and emendation of the genus description.</title>
        <authorList>
            <person name="Le Fleche-Mateos A."/>
            <person name="Kugler J.H."/>
            <person name="Hansen S.H."/>
            <person name="Syldatk C."/>
            <person name="Hausmann R."/>
            <person name="Lomprez F."/>
            <person name="Vandenbogaert M."/>
            <person name="Manuguerra J.C."/>
            <person name="Grimont P.A."/>
        </authorList>
    </citation>
    <scope>NUCLEOTIDE SEQUENCE [LARGE SCALE GENOMIC DNA]</scope>
    <source>
        <strain evidence="6 7">213</strain>
    </source>
</reference>
<keyword evidence="4" id="KW-0804">Transcription</keyword>